<organism evidence="1 2">
    <name type="scientific">Brytella acorum</name>
    <dbReference type="NCBI Taxonomy" id="2959299"/>
    <lineage>
        <taxon>Bacteria</taxon>
        <taxon>Pseudomonadati</taxon>
        <taxon>Pseudomonadota</taxon>
        <taxon>Alphaproteobacteria</taxon>
        <taxon>Acetobacterales</taxon>
        <taxon>Acetobacteraceae</taxon>
        <taxon>Brytella</taxon>
    </lineage>
</organism>
<dbReference type="EMBL" id="CATKSH010000035">
    <property type="protein sequence ID" value="CAI9122160.1"/>
    <property type="molecule type" value="Genomic_DNA"/>
</dbReference>
<reference evidence="1" key="1">
    <citation type="submission" date="2023-03" db="EMBL/GenBank/DDBJ databases">
        <authorList>
            <person name="Cleenwerck I."/>
        </authorList>
    </citation>
    <scope>NUCLEOTIDE SEQUENCE</scope>
    <source>
        <strain evidence="1">LMG 32879</strain>
    </source>
</reference>
<proteinExistence type="predicted"/>
<evidence type="ECO:0000313" key="2">
    <source>
        <dbReference type="Proteomes" id="UP001176960"/>
    </source>
</evidence>
<dbReference type="RefSeq" id="WP_289843164.1">
    <property type="nucleotide sequence ID" value="NZ_CATKSH010000035.1"/>
</dbReference>
<comment type="caution">
    <text evidence="1">The sequence shown here is derived from an EMBL/GenBank/DDBJ whole genome shotgun (WGS) entry which is preliminary data.</text>
</comment>
<accession>A0AA35UZ59</accession>
<name>A0AA35UZ59_9PROT</name>
<dbReference type="AlphaFoldDB" id="A0AA35UZ59"/>
<evidence type="ECO:0000313" key="1">
    <source>
        <dbReference type="EMBL" id="CAI9122160.1"/>
    </source>
</evidence>
<dbReference type="Proteomes" id="UP001176960">
    <property type="component" value="Unassembled WGS sequence"/>
</dbReference>
<protein>
    <submittedName>
        <fullName evidence="1">Transposase</fullName>
    </submittedName>
</protein>
<keyword evidence="2" id="KW-1185">Reference proteome</keyword>
<gene>
    <name evidence="1" type="ORF">LMG32879_003020</name>
</gene>
<sequence>MSDMFLLSERQVERIEPYFLLAHEVPRADERRVLSGIVYVIRNALQWKDTPKA</sequence>